<protein>
    <submittedName>
        <fullName evidence="2">Uncharacterized protein</fullName>
    </submittedName>
</protein>
<evidence type="ECO:0000313" key="3">
    <source>
        <dbReference type="Proteomes" id="UP001281761"/>
    </source>
</evidence>
<name>A0ABQ9WRT7_9EUKA</name>
<feature type="compositionally biased region" description="Polar residues" evidence="1">
    <location>
        <begin position="23"/>
        <end position="39"/>
    </location>
</feature>
<gene>
    <name evidence="2" type="ORF">BLNAU_22862</name>
</gene>
<comment type="caution">
    <text evidence="2">The sequence shown here is derived from an EMBL/GenBank/DDBJ whole genome shotgun (WGS) entry which is preliminary data.</text>
</comment>
<keyword evidence="3" id="KW-1185">Reference proteome</keyword>
<accession>A0ABQ9WRT7</accession>
<sequence>MNSILVVVQIFLSAQHPPHPASSIFTSHANSFQKSQNNEESLRPREIHLDDDLVISSTIQIRSEGISLKGDDTTLMFPPLREVHSESLPSSQVDHRTRIDAATPRKRNMRSGTTSNFMFDVWNSTFSASGVHVICNSGDDGFCLVSSSIVHFSFSSITSNGISSPFMIEMSDWTNGEQRWRLFSHRSLTTRRLTSCLPLSGFLHPSTSLPTECHKTVISVPPNAEHRISIFGTGLLFESGSISSGTGPLFSFGLTDHDSSLSALRNDVEMETSLSSSSFVNMTSTHCCLSTGQLSNHNSGTGMLDANVGGNVVCVNSSFSHCIRQPNEAKDFANENITQSVVGRLSSVASSVTSVSYTLCTFDTMTVAVGVNYQGGAAIFLFSASSSLTVEQCFFHQCSCTGNADDEGAICVTYQASLKLPVSISDSSFTECTTLGEELPDHHLQLCFRVVYIDPTRRGIRDFWHDLPD</sequence>
<dbReference type="EMBL" id="JARBJD010000424">
    <property type="protein sequence ID" value="KAK2942212.1"/>
    <property type="molecule type" value="Genomic_DNA"/>
</dbReference>
<reference evidence="2 3" key="1">
    <citation type="journal article" date="2022" name="bioRxiv">
        <title>Genomics of Preaxostyla Flagellates Illuminates Evolutionary Transitions and the Path Towards Mitochondrial Loss.</title>
        <authorList>
            <person name="Novak L.V.F."/>
            <person name="Treitli S.C."/>
            <person name="Pyrih J."/>
            <person name="Halakuc P."/>
            <person name="Pipaliya S.V."/>
            <person name="Vacek V."/>
            <person name="Brzon O."/>
            <person name="Soukal P."/>
            <person name="Eme L."/>
            <person name="Dacks J.B."/>
            <person name="Karnkowska A."/>
            <person name="Elias M."/>
            <person name="Hampl V."/>
        </authorList>
    </citation>
    <scope>NUCLEOTIDE SEQUENCE [LARGE SCALE GENOMIC DNA]</scope>
    <source>
        <strain evidence="2">NAU3</strain>
        <tissue evidence="2">Gut</tissue>
    </source>
</reference>
<organism evidence="2 3">
    <name type="scientific">Blattamonas nauphoetae</name>
    <dbReference type="NCBI Taxonomy" id="2049346"/>
    <lineage>
        <taxon>Eukaryota</taxon>
        <taxon>Metamonada</taxon>
        <taxon>Preaxostyla</taxon>
        <taxon>Oxymonadida</taxon>
        <taxon>Blattamonas</taxon>
    </lineage>
</organism>
<dbReference type="Proteomes" id="UP001281761">
    <property type="component" value="Unassembled WGS sequence"/>
</dbReference>
<feature type="region of interest" description="Disordered" evidence="1">
    <location>
        <begin position="22"/>
        <end position="42"/>
    </location>
</feature>
<proteinExistence type="predicted"/>
<evidence type="ECO:0000313" key="2">
    <source>
        <dbReference type="EMBL" id="KAK2942212.1"/>
    </source>
</evidence>
<evidence type="ECO:0000256" key="1">
    <source>
        <dbReference type="SAM" id="MobiDB-lite"/>
    </source>
</evidence>